<evidence type="ECO:0000313" key="2">
    <source>
        <dbReference type="EMBL" id="GMR38431.1"/>
    </source>
</evidence>
<feature type="non-terminal residue" evidence="2">
    <location>
        <position position="1"/>
    </location>
</feature>
<dbReference type="AlphaFoldDB" id="A0AAN4ZCT0"/>
<evidence type="ECO:0000256" key="1">
    <source>
        <dbReference type="SAM" id="MobiDB-lite"/>
    </source>
</evidence>
<gene>
    <name evidence="2" type="ORF">PMAYCL1PPCAC_08626</name>
</gene>
<dbReference type="PANTHER" id="PTHR31139:SF4">
    <property type="entry name" value="ECTOPIC P GRANULES PROTEIN 5 HOMOLOG"/>
    <property type="match status" value="1"/>
</dbReference>
<dbReference type="PANTHER" id="PTHR31139">
    <property type="entry name" value="ECTOPIC P GRANULES PROTEIN 5 HOMOLOG"/>
    <property type="match status" value="1"/>
</dbReference>
<feature type="region of interest" description="Disordered" evidence="1">
    <location>
        <begin position="28"/>
        <end position="100"/>
    </location>
</feature>
<organism evidence="2 3">
    <name type="scientific">Pristionchus mayeri</name>
    <dbReference type="NCBI Taxonomy" id="1317129"/>
    <lineage>
        <taxon>Eukaryota</taxon>
        <taxon>Metazoa</taxon>
        <taxon>Ecdysozoa</taxon>
        <taxon>Nematoda</taxon>
        <taxon>Chromadorea</taxon>
        <taxon>Rhabditida</taxon>
        <taxon>Rhabditina</taxon>
        <taxon>Diplogasteromorpha</taxon>
        <taxon>Diplogasteroidea</taxon>
        <taxon>Neodiplogasteridae</taxon>
        <taxon>Pristionchus</taxon>
    </lineage>
</organism>
<protein>
    <submittedName>
        <fullName evidence="2">Uncharacterized protein</fullName>
    </submittedName>
</protein>
<feature type="non-terminal residue" evidence="2">
    <location>
        <position position="625"/>
    </location>
</feature>
<dbReference type="InterPro" id="IPR051436">
    <property type="entry name" value="Autophagy-related_EPG5"/>
</dbReference>
<dbReference type="GO" id="GO:0097352">
    <property type="term" value="P:autophagosome maturation"/>
    <property type="evidence" value="ECO:0007669"/>
    <property type="project" value="TreeGrafter"/>
</dbReference>
<dbReference type="EMBL" id="BTRK01000002">
    <property type="protein sequence ID" value="GMR38431.1"/>
    <property type="molecule type" value="Genomic_DNA"/>
</dbReference>
<proteinExistence type="predicted"/>
<sequence length="625" mass="70945">SMEAVRKHKTKNRTRVAELTLPILPVKQKDAVQGGPRGDLNSLPDVPTAPGTEPIAPLAEEREKCASPDPEEIHYREEQSSEPTQPPARYIFPRTKQPNEDVAERISVDVLEAKDSEAGSESGHGRMMYPVLEAEEATELEPTAPLESISVTDPIASGYVTPVAYPNLNGQEVRKEEIPSAEWIMMSYKNALYKGSEELVDQFCMEEQNPNGPLAELLQRFKKACEDIQISMSDGTVNSAVLDACLSRMWTMQPRIHNHSGTCEEYQQGSGVGKFEIAVMNAEQLEEISKLLAENRDLTLKKVLCQEVKARSLALQIQWTIVDINKAFFVENEVSSNSPPMLYDEPLDDQPYRRRLRASLSDLFSFLRTPNLPKRCKDAAVVWTTELTSALHKLCLATDGLWLLCHALRMPSPSAEWTAPLIQTFVHSPASRDKLKIDYCIAMLTQLMNPIKARESFLAVTDEKRNDSKERSEGDNDKIISESDLTKLLEQLPIADFYSIAMEHFKEYNPTDNFLSIVAFQLLLMKIYRVGLDTYSRMEYKAFCKQIGMAIRKSVRELACQWKSTRAMLNPYTIQILQQEMDRVTLSAVSYVMENRSLGLWQYLIDLPYDTISPECRLRVEYLLR</sequence>
<evidence type="ECO:0000313" key="3">
    <source>
        <dbReference type="Proteomes" id="UP001328107"/>
    </source>
</evidence>
<keyword evidence="3" id="KW-1185">Reference proteome</keyword>
<accession>A0AAN4ZCT0</accession>
<comment type="caution">
    <text evidence="2">The sequence shown here is derived from an EMBL/GenBank/DDBJ whole genome shotgun (WGS) entry which is preliminary data.</text>
</comment>
<name>A0AAN4ZCT0_9BILA</name>
<dbReference type="Proteomes" id="UP001328107">
    <property type="component" value="Unassembled WGS sequence"/>
</dbReference>
<feature type="compositionally biased region" description="Basic and acidic residues" evidence="1">
    <location>
        <begin position="59"/>
        <end position="79"/>
    </location>
</feature>
<reference evidence="3" key="1">
    <citation type="submission" date="2022-10" db="EMBL/GenBank/DDBJ databases">
        <title>Genome assembly of Pristionchus species.</title>
        <authorList>
            <person name="Yoshida K."/>
            <person name="Sommer R.J."/>
        </authorList>
    </citation>
    <scope>NUCLEOTIDE SEQUENCE [LARGE SCALE GENOMIC DNA]</scope>
    <source>
        <strain evidence="3">RS5460</strain>
    </source>
</reference>
<dbReference type="GO" id="GO:0005737">
    <property type="term" value="C:cytoplasm"/>
    <property type="evidence" value="ECO:0007669"/>
    <property type="project" value="TreeGrafter"/>
</dbReference>